<feature type="domain" description="ArsA/GET3 Anion-transporting ATPase-like" evidence="2">
    <location>
        <begin position="1"/>
        <end position="300"/>
    </location>
</feature>
<evidence type="ECO:0000313" key="4">
    <source>
        <dbReference type="EMBL" id="QNO57880.1"/>
    </source>
</evidence>
<evidence type="ECO:0000259" key="3">
    <source>
        <dbReference type="Pfam" id="PF17886"/>
    </source>
</evidence>
<dbReference type="InterPro" id="IPR040612">
    <property type="entry name" value="ArsA_HSP20-like"/>
</dbReference>
<dbReference type="InterPro" id="IPR016300">
    <property type="entry name" value="ATPase_ArsA/GET3"/>
</dbReference>
<evidence type="ECO:0000256" key="1">
    <source>
        <dbReference type="ARBA" id="ARBA00011040"/>
    </source>
</evidence>
<accession>A0A7G9ZC96</accession>
<dbReference type="Pfam" id="PF17886">
    <property type="entry name" value="ArsA_HSP20"/>
    <property type="match status" value="1"/>
</dbReference>
<organism evidence="4">
    <name type="scientific">Candidatus Methanophaga sp. ANME-1 ERB7</name>
    <dbReference type="NCBI Taxonomy" id="2759913"/>
    <lineage>
        <taxon>Archaea</taxon>
        <taxon>Methanobacteriati</taxon>
        <taxon>Methanobacteriota</taxon>
        <taxon>Stenosarchaea group</taxon>
        <taxon>Methanomicrobia</taxon>
        <taxon>Candidatus Methanophagales</taxon>
        <taxon>Candidatus Methanophagaceae</taxon>
        <taxon>Candidatus Methanophaga</taxon>
    </lineage>
</organism>
<name>A0A7G9ZC96_9EURY</name>
<gene>
    <name evidence="4" type="ORF">OIIBKNPK_00017</name>
</gene>
<dbReference type="GO" id="GO:0016887">
    <property type="term" value="F:ATP hydrolysis activity"/>
    <property type="evidence" value="ECO:0007669"/>
    <property type="project" value="InterPro"/>
</dbReference>
<dbReference type="PANTHER" id="PTHR10803:SF3">
    <property type="entry name" value="ATPASE GET3"/>
    <property type="match status" value="1"/>
</dbReference>
<dbReference type="InterPro" id="IPR027417">
    <property type="entry name" value="P-loop_NTPase"/>
</dbReference>
<evidence type="ECO:0008006" key="5">
    <source>
        <dbReference type="Google" id="ProtNLM"/>
    </source>
</evidence>
<dbReference type="CDD" id="cd02035">
    <property type="entry name" value="ArsA"/>
    <property type="match status" value="1"/>
</dbReference>
<proteinExistence type="inferred from homology"/>
<dbReference type="GO" id="GO:0005524">
    <property type="term" value="F:ATP binding"/>
    <property type="evidence" value="ECO:0007669"/>
    <property type="project" value="InterPro"/>
</dbReference>
<protein>
    <recommendedName>
        <fullName evidence="5">Arsenical pump-driving ATPase</fullName>
    </recommendedName>
</protein>
<comment type="similarity">
    <text evidence="1">Belongs to the arsA ATPase family.</text>
</comment>
<dbReference type="Gene3D" id="3.40.50.300">
    <property type="entry name" value="P-loop containing nucleotide triphosphate hydrolases"/>
    <property type="match status" value="1"/>
</dbReference>
<dbReference type="PANTHER" id="PTHR10803">
    <property type="entry name" value="ARSENICAL PUMP-DRIVING ATPASE ARSENITE-TRANSLOCATING ATPASE"/>
    <property type="match status" value="1"/>
</dbReference>
<dbReference type="InterPro" id="IPR025723">
    <property type="entry name" value="ArsA/GET3_ATPase-like"/>
</dbReference>
<dbReference type="EMBL" id="MT631705">
    <property type="protein sequence ID" value="QNO57880.1"/>
    <property type="molecule type" value="Genomic_DNA"/>
</dbReference>
<reference evidence="4" key="1">
    <citation type="submission" date="2020-06" db="EMBL/GenBank/DDBJ databases">
        <title>Unique genomic features of the anaerobic methanotrophic archaea.</title>
        <authorList>
            <person name="Chadwick G.L."/>
            <person name="Skennerton C.T."/>
            <person name="Laso-Perez R."/>
            <person name="Leu A.O."/>
            <person name="Speth D.R."/>
            <person name="Yu H."/>
            <person name="Morgan-Lang C."/>
            <person name="Hatzenpichler R."/>
            <person name="Goudeau D."/>
            <person name="Malmstrom R."/>
            <person name="Brazelton W.J."/>
            <person name="Woyke T."/>
            <person name="Hallam S.J."/>
            <person name="Tyson G.W."/>
            <person name="Wegener G."/>
            <person name="Boetius A."/>
            <person name="Orphan V."/>
        </authorList>
    </citation>
    <scope>NUCLEOTIDE SEQUENCE</scope>
</reference>
<dbReference type="Pfam" id="PF02374">
    <property type="entry name" value="ArsA_ATPase"/>
    <property type="match status" value="1"/>
</dbReference>
<sequence length="397" mass="44287">MRVIFYTGKGGSGKSVISCASALKIAEAGYETIVISSDPAHTISDAVETPVHHTPTKIVEKLWAIQVDPVREVREKYGVIQEYLVSIFKSKGLDEVLAYEIAALPNMTEFVSLLKVVEFVESNNYDVIVLDTVPSGDALKNIYLPTLLGSSAAKFIKWIAPFAGIAKIVEPIVGVPTPSKEVIGEDIKLMEILGRLKDIVTDRKVTSLRLIANPNAFSIENLRRTHLLSNLYDINVDLAIMNKVIPEGVSDSYFKEWKTEQDKYLVEAETAFHPLPLKKIRRFPTEVKGLKLLAELGNELFGDEDPSQVYFEGKAIRVIELEQGLEVVVPIAFASKDVCEVERMGEDLSVVISTDIGEVRNFIPLPAIAQMMTLEKAKLLNGELHIYFIDERWKKKK</sequence>
<dbReference type="SUPFAM" id="SSF52540">
    <property type="entry name" value="P-loop containing nucleoside triphosphate hydrolases"/>
    <property type="match status" value="1"/>
</dbReference>
<feature type="domain" description="ArsA HSP20-like" evidence="3">
    <location>
        <begin position="324"/>
        <end position="388"/>
    </location>
</feature>
<dbReference type="AlphaFoldDB" id="A0A7G9ZC96"/>
<dbReference type="NCBIfam" id="TIGR00345">
    <property type="entry name" value="GET3_arsA_TRC40"/>
    <property type="match status" value="1"/>
</dbReference>
<evidence type="ECO:0000259" key="2">
    <source>
        <dbReference type="Pfam" id="PF02374"/>
    </source>
</evidence>